<dbReference type="Proteomes" id="UP000270743">
    <property type="component" value="Unassembled WGS sequence"/>
</dbReference>
<evidence type="ECO:0000259" key="2">
    <source>
        <dbReference type="Pfam" id="PF26079"/>
    </source>
</evidence>
<dbReference type="AlphaFoldDB" id="A0A3S4DC92"/>
<dbReference type="Pfam" id="PF26079">
    <property type="entry name" value="Baseplate_J_C"/>
    <property type="match status" value="1"/>
</dbReference>
<sequence length="183" mass="18372">MLETDAALRRRAQMSLEGLTNAGTIGSYTYHALSADGRVRDAGVTSPAPGRVLVTILAHDGDGTPTADLLSAVAAVMEDVRPLCDDVAVAAPAFADFAVTAHLLVPGSPGAEVARGAALAAVTAYLDEARAVGRVVRRSALIARLHQAGVEAVTLTAPAGDVDPGRTGVARATGIAITASAAP</sequence>
<dbReference type="Pfam" id="PF26078">
    <property type="entry name" value="Baseplate_J_M"/>
    <property type="match status" value="1"/>
</dbReference>
<feature type="domain" description="Baseplate J-like central" evidence="1">
    <location>
        <begin position="21"/>
        <end position="91"/>
    </location>
</feature>
<organism evidence="3 4">
    <name type="scientific">Paracoccus haematequi</name>
    <dbReference type="NCBI Taxonomy" id="2491866"/>
    <lineage>
        <taxon>Bacteria</taxon>
        <taxon>Pseudomonadati</taxon>
        <taxon>Pseudomonadota</taxon>
        <taxon>Alphaproteobacteria</taxon>
        <taxon>Rhodobacterales</taxon>
        <taxon>Paracoccaceae</taxon>
        <taxon>Paracoccus</taxon>
    </lineage>
</organism>
<evidence type="ECO:0000259" key="1">
    <source>
        <dbReference type="Pfam" id="PF26078"/>
    </source>
</evidence>
<evidence type="ECO:0000313" key="3">
    <source>
        <dbReference type="EMBL" id="VDS09247.1"/>
    </source>
</evidence>
<keyword evidence="4" id="KW-1185">Reference proteome</keyword>
<protein>
    <submittedName>
        <fullName evidence="3">Baseplate J-like protein</fullName>
    </submittedName>
</protein>
<accession>A0A3S4DC92</accession>
<dbReference type="EMBL" id="UZWE01000033">
    <property type="protein sequence ID" value="VDS09247.1"/>
    <property type="molecule type" value="Genomic_DNA"/>
</dbReference>
<reference evidence="3 4" key="1">
    <citation type="submission" date="2018-12" db="EMBL/GenBank/DDBJ databases">
        <authorList>
            <person name="Criscuolo A."/>
        </authorList>
    </citation>
    <scope>NUCLEOTIDE SEQUENCE [LARGE SCALE GENOMIC DNA]</scope>
    <source>
        <strain evidence="3">ACIP1116241</strain>
    </source>
</reference>
<gene>
    <name evidence="3" type="ORF">PARHAE_02439</name>
</gene>
<proteinExistence type="predicted"/>
<feature type="domain" description="Baseplate J-like C-terminal" evidence="2">
    <location>
        <begin position="100"/>
        <end position="177"/>
    </location>
</feature>
<evidence type="ECO:0000313" key="4">
    <source>
        <dbReference type="Proteomes" id="UP000270743"/>
    </source>
</evidence>
<dbReference type="InterPro" id="IPR058530">
    <property type="entry name" value="Baseplate_J-like_C"/>
</dbReference>
<dbReference type="InterPro" id="IPR058531">
    <property type="entry name" value="Baseplate_J_M"/>
</dbReference>
<name>A0A3S4DC92_9RHOB</name>